<dbReference type="SUPFAM" id="SSF53850">
    <property type="entry name" value="Periplasmic binding protein-like II"/>
    <property type="match status" value="1"/>
</dbReference>
<dbReference type="Pfam" id="PF00496">
    <property type="entry name" value="SBP_bac_5"/>
    <property type="match status" value="1"/>
</dbReference>
<protein>
    <submittedName>
        <fullName evidence="4">MarR-like DNA-binding transcriptional regulator SgrR of sgrS sRNA</fullName>
    </submittedName>
</protein>
<name>A0ABT9W0W0_9BACI</name>
<dbReference type="Gene3D" id="3.40.190.10">
    <property type="entry name" value="Periplasmic binding protein-like II"/>
    <property type="match status" value="1"/>
</dbReference>
<gene>
    <name evidence="4" type="ORF">J2S11_002819</name>
</gene>
<dbReference type="PANTHER" id="PTHR30290:SF72">
    <property type="entry name" value="HTH-TYPE TRANSCRIPTIONAL REGULATOR SGRR"/>
    <property type="match status" value="1"/>
</dbReference>
<evidence type="ECO:0000313" key="5">
    <source>
        <dbReference type="Proteomes" id="UP001235840"/>
    </source>
</evidence>
<dbReference type="InterPro" id="IPR000914">
    <property type="entry name" value="SBP_5_dom"/>
</dbReference>
<sequence>MKLSEHYVQLFETFISQQASKPPESGYGLHSSVHTKIDEIQSVLCCTTRHTKWILKELRNKHWIEWEAVRGRGKSSKLTFLLLPDEVNAQMAKELVLEGKYDLALQQLSNADQAIKEQFHHWLNGQLGYMIEKEGQKEIDVLRYPFYPSILSLDPAHLLSRHEAHMIGHIFDTLLKYDQQQNKIVTHLAHYWEPTRKGKVWTFYLKKGVRFHHGRELTAKDVVQTFQRFREIKKAAHLWQQWTLKKVEAPHRYVVRFTLQKPDYLFPYYLTYPHTSIIPIEVVEKNVGAFGLSPVGTGPFKVMKHDKTMLTLNAFNHYFKGRVQVDRVEILTLPELLQEEGELINYRYDFSEKTHRSEGALKDKSSWKSLVSMENGASYFVHNLEKKGPQQSILFRQALYTALSISQIGTDLGFANYIPAFSFFAEKSKEFPVQRANLEQAQEWLKRSGYNGETIRICSTEIRPKVNLEMEMKWVQKQWSSIGVQSKAEVIPIHQLAKPEFLSQVDIVFAGVTLGHHPIVSLVRTLQMPMAFIYPMLHQSLKDKLNETLNVVKSTTDSDDQMNALIDLENVLIEEHALQFLFHRSHSVQVRSGTALQGVRLNDDGRVDYKSLWFKPRSLRS</sequence>
<dbReference type="PANTHER" id="PTHR30290">
    <property type="entry name" value="PERIPLASMIC BINDING COMPONENT OF ABC TRANSPORTER"/>
    <property type="match status" value="1"/>
</dbReference>
<evidence type="ECO:0000313" key="4">
    <source>
        <dbReference type="EMBL" id="MDQ0166903.1"/>
    </source>
</evidence>
<evidence type="ECO:0000259" key="2">
    <source>
        <dbReference type="Pfam" id="PF00496"/>
    </source>
</evidence>
<evidence type="ECO:0000256" key="1">
    <source>
        <dbReference type="ARBA" id="ARBA00023125"/>
    </source>
</evidence>
<dbReference type="RefSeq" id="WP_307395473.1">
    <property type="nucleotide sequence ID" value="NZ_BAAADK010000003.1"/>
</dbReference>
<dbReference type="InterPro" id="IPR025370">
    <property type="entry name" value="SgrR_HTH_N"/>
</dbReference>
<evidence type="ECO:0000259" key="3">
    <source>
        <dbReference type="Pfam" id="PF12793"/>
    </source>
</evidence>
<feature type="domain" description="Solute-binding protein family 5" evidence="2">
    <location>
        <begin position="183"/>
        <end position="511"/>
    </location>
</feature>
<dbReference type="Pfam" id="PF12793">
    <property type="entry name" value="SgrR_N"/>
    <property type="match status" value="1"/>
</dbReference>
<dbReference type="Gene3D" id="3.90.76.10">
    <property type="entry name" value="Dipeptide-binding Protein, Domain 1"/>
    <property type="match status" value="1"/>
</dbReference>
<organism evidence="4 5">
    <name type="scientific">Caldalkalibacillus horti</name>
    <dbReference type="NCBI Taxonomy" id="77523"/>
    <lineage>
        <taxon>Bacteria</taxon>
        <taxon>Bacillati</taxon>
        <taxon>Bacillota</taxon>
        <taxon>Bacilli</taxon>
        <taxon>Bacillales</taxon>
        <taxon>Bacillaceae</taxon>
        <taxon>Caldalkalibacillus</taxon>
    </lineage>
</organism>
<dbReference type="Proteomes" id="UP001235840">
    <property type="component" value="Unassembled WGS sequence"/>
</dbReference>
<comment type="caution">
    <text evidence="4">The sequence shown here is derived from an EMBL/GenBank/DDBJ whole genome shotgun (WGS) entry which is preliminary data.</text>
</comment>
<accession>A0ABT9W0W0</accession>
<keyword evidence="1" id="KW-0238">DNA-binding</keyword>
<dbReference type="Gene3D" id="3.10.105.10">
    <property type="entry name" value="Dipeptide-binding Protein, Domain 3"/>
    <property type="match status" value="1"/>
</dbReference>
<reference evidence="4 5" key="1">
    <citation type="submission" date="2023-07" db="EMBL/GenBank/DDBJ databases">
        <title>Genomic Encyclopedia of Type Strains, Phase IV (KMG-IV): sequencing the most valuable type-strain genomes for metagenomic binning, comparative biology and taxonomic classification.</title>
        <authorList>
            <person name="Goeker M."/>
        </authorList>
    </citation>
    <scope>NUCLEOTIDE SEQUENCE [LARGE SCALE GENOMIC DNA]</scope>
    <source>
        <strain evidence="4 5">DSM 12751</strain>
    </source>
</reference>
<dbReference type="EMBL" id="JAUSTY010000011">
    <property type="protein sequence ID" value="MDQ0166903.1"/>
    <property type="molecule type" value="Genomic_DNA"/>
</dbReference>
<dbReference type="InterPro" id="IPR039424">
    <property type="entry name" value="SBP_5"/>
</dbReference>
<keyword evidence="5" id="KW-1185">Reference proteome</keyword>
<proteinExistence type="predicted"/>
<feature type="domain" description="Transcriptional regulator SgrR N-terminal HTH" evidence="3">
    <location>
        <begin position="31"/>
        <end position="123"/>
    </location>
</feature>